<evidence type="ECO:0000313" key="4">
    <source>
        <dbReference type="EMBL" id="CZT12403.1"/>
    </source>
</evidence>
<evidence type="ECO:0000313" key="5">
    <source>
        <dbReference type="Proteomes" id="UP000178912"/>
    </source>
</evidence>
<dbReference type="InterPro" id="IPR023582">
    <property type="entry name" value="Impact"/>
</dbReference>
<sequence length="552" mass="58988">MAAQKDMQDLLRLLTTGRNKIPMLAAMGRVKALQGANLRSITDIAASDISSLSTTLSCDEKTAKALLAACKAFLKSGATQGTTAGKRSSLDALAPSTNKRARSAYELAQEPLTPAELEASLALPQPSGDEEAISKTTIVTNRAPLVLAFAVQLLKYTMPEQPLSGRLSLAQAVCSANSRSKAVSLGIEKRGMEEERESWGRGQPKVRVMGREVSVLKRGGYEWREEEIMDEKEEIKKEVGEQSTVGCEQTIKEESDSAAEPNTVPDILATPATSSTSTGWTVSSPITVKESTFIARSHTLTSTSSASSLIDQLLSQNPSLKTASHNISAYRILSSSSPSQIIESSTDDGESGGGNHVLSLLRADNLTNVIVVVSRWYGGVMLGTDRWRIMSMVCRDALAQRLRIAGTVGGDALWGLDLEGMRKSTAGSVTGGEGAMPICRPEGARAYILKAFSSPESAGTGTAVEGGGEAKKKKTKSGAELDREREENLGLLLGALDLLFKSWEGHVSKEELDRRAWGWYVNVRPDVAGGVAGWGGKGEVKLSQIFGLRRKE</sequence>
<gene>
    <name evidence="4" type="ORF">RAG0_16231</name>
</gene>
<keyword evidence="5" id="KW-1185">Reference proteome</keyword>
<evidence type="ECO:0000256" key="2">
    <source>
        <dbReference type="SAM" id="MobiDB-lite"/>
    </source>
</evidence>
<dbReference type="InterPro" id="IPR001498">
    <property type="entry name" value="Impact_N"/>
</dbReference>
<name>A0A1E1LPI8_9HELO</name>
<dbReference type="PANTHER" id="PTHR16301:SF4">
    <property type="entry name" value="IMPACT N-TERMINAL DOMAIN-CONTAINING PROTEIN"/>
    <property type="match status" value="1"/>
</dbReference>
<dbReference type="Proteomes" id="UP000178912">
    <property type="component" value="Unassembled WGS sequence"/>
</dbReference>
<evidence type="ECO:0000256" key="1">
    <source>
        <dbReference type="ARBA" id="ARBA00007665"/>
    </source>
</evidence>
<dbReference type="GO" id="GO:0006446">
    <property type="term" value="P:regulation of translational initiation"/>
    <property type="evidence" value="ECO:0007669"/>
    <property type="project" value="TreeGrafter"/>
</dbReference>
<dbReference type="InterPro" id="IPR020568">
    <property type="entry name" value="Ribosomal_Su5_D2-typ_SF"/>
</dbReference>
<feature type="domain" description="Impact N-terminal" evidence="3">
    <location>
        <begin position="289"/>
        <end position="398"/>
    </location>
</feature>
<reference evidence="5" key="1">
    <citation type="submission" date="2016-03" db="EMBL/GenBank/DDBJ databases">
        <authorList>
            <person name="Guldener U."/>
        </authorList>
    </citation>
    <scope>NUCLEOTIDE SEQUENCE [LARGE SCALE GENOMIC DNA]</scope>
    <source>
        <strain evidence="5">04CH-RAC-A.6.1</strain>
    </source>
</reference>
<feature type="region of interest" description="Disordered" evidence="2">
    <location>
        <begin position="234"/>
        <end position="263"/>
    </location>
</feature>
<protein>
    <submittedName>
        <fullName evidence="4">Related to impact protein</fullName>
    </submittedName>
</protein>
<dbReference type="GO" id="GO:0140469">
    <property type="term" value="P:GCN2-mediated signaling"/>
    <property type="evidence" value="ECO:0007669"/>
    <property type="project" value="TreeGrafter"/>
</dbReference>
<evidence type="ECO:0000259" key="3">
    <source>
        <dbReference type="Pfam" id="PF01205"/>
    </source>
</evidence>
<dbReference type="InterPro" id="IPR036956">
    <property type="entry name" value="Impact_N_sf"/>
</dbReference>
<dbReference type="SUPFAM" id="SSF54211">
    <property type="entry name" value="Ribosomal protein S5 domain 2-like"/>
    <property type="match status" value="1"/>
</dbReference>
<dbReference type="GO" id="GO:0005737">
    <property type="term" value="C:cytoplasm"/>
    <property type="evidence" value="ECO:0007669"/>
    <property type="project" value="TreeGrafter"/>
</dbReference>
<dbReference type="PANTHER" id="PTHR16301">
    <property type="entry name" value="IMPACT-RELATED"/>
    <property type="match status" value="1"/>
</dbReference>
<dbReference type="PROSITE" id="PS00910">
    <property type="entry name" value="UPF0029"/>
    <property type="match status" value="1"/>
</dbReference>
<dbReference type="Gene3D" id="3.30.230.30">
    <property type="entry name" value="Impact, N-terminal domain"/>
    <property type="match status" value="1"/>
</dbReference>
<comment type="similarity">
    <text evidence="1">Belongs to the IMPACT family.</text>
</comment>
<dbReference type="Pfam" id="PF01205">
    <property type="entry name" value="Impact_N"/>
    <property type="match status" value="1"/>
</dbReference>
<accession>A0A1E1LPI8</accession>
<dbReference type="InterPro" id="IPR020569">
    <property type="entry name" value="UPF0029_Impact_CS"/>
</dbReference>
<dbReference type="OrthoDB" id="514070at2759"/>
<feature type="region of interest" description="Disordered" evidence="2">
    <location>
        <begin position="456"/>
        <end position="481"/>
    </location>
</feature>
<proteinExistence type="inferred from homology"/>
<dbReference type="EMBL" id="FJUX01000160">
    <property type="protein sequence ID" value="CZT12403.1"/>
    <property type="molecule type" value="Genomic_DNA"/>
</dbReference>
<dbReference type="AlphaFoldDB" id="A0A1E1LPI8"/>
<organism evidence="4 5">
    <name type="scientific">Rhynchosporium agropyri</name>
    <dbReference type="NCBI Taxonomy" id="914238"/>
    <lineage>
        <taxon>Eukaryota</taxon>
        <taxon>Fungi</taxon>
        <taxon>Dikarya</taxon>
        <taxon>Ascomycota</taxon>
        <taxon>Pezizomycotina</taxon>
        <taxon>Leotiomycetes</taxon>
        <taxon>Helotiales</taxon>
        <taxon>Ploettnerulaceae</taxon>
        <taxon>Rhynchosporium</taxon>
    </lineage>
</organism>